<sequence length="822" mass="88492">MTDLSRWIETRLEADPTLDDEERLVILAALAGDAELADLVGFQAARGEHKPATGDAADGNEAASVIDVPEPAGAFLQQLKVAGFRGIGPEAKLDFRPGPGLTVVTGRNGSGKSSFAEALEVALTGTTHRWSDKGSKIWSSGWRNLHAADTSTVELTLAEAGVGRTTLSLDWAGATSADGHTTHLQRSGQKRQVGVAALGWDGPLEMYRPMLSYDELGEILTAEPSKLYDALAKMLGLEQLAAGLKRLTARVKTLGEPAGEASKRRSALRARLEPIDDNRARDAAALLKKTAPDLSALGALATGRASAEQGAANRLRTALRLEFPTIEQVQDAHIALADALQNVADASDAATSGLELQAQLLETALRVHEHEGDGDCPVCGTGHLDDMWAATTRERVADAGRRLGELRRANAALAAARTAAHQLIVPTPSILKDLVEDARFADHARTAVSAWAAWETLPETDADLVAHLANIHAPALDALDTMQRDVRSTVEAADDAWTTVAAELGAYVTVATAAAAQKAELDSAKRAEKWLKDADGRLKNERLDPIATQAAEIWDLLRQESNVEIDGLRLEGSNTTRRAVIRTKVDDEEANGVTVLSQGELHALALALFLPRATMAESPFRFVVLDDPVQAMDPAKVDGLVQVLGRIAVDRQVIVFSHDNRFADAVRRASINAQVLEITRESRSRVSTSVTFDPPSRYLRDAGAIIKDRQLPEHVLRRVLPGMLRFAVEAQARDRYFGKQLAAGATHGDLERTWERAKVTRDRVSLAVYGDIRSLDSWLKAPHRRRGLGVCSSGNHSPLRGDVTLAHADVVQMVGDLRAGVK</sequence>
<feature type="domain" description="RecF/RecN/SMC N-terminal" evidence="4">
    <location>
        <begin position="75"/>
        <end position="666"/>
    </location>
</feature>
<protein>
    <recommendedName>
        <fullName evidence="3">Nuclease SbcCD subunit C</fullName>
    </recommendedName>
</protein>
<comment type="similarity">
    <text evidence="1">Belongs to the SMC family. SbcC subfamily.</text>
</comment>
<gene>
    <name evidence="5" type="ORF">G127AT_05550</name>
</gene>
<dbReference type="InterPro" id="IPR027417">
    <property type="entry name" value="P-loop_NTPase"/>
</dbReference>
<dbReference type="AlphaFoldDB" id="A0A975FNH7"/>
<keyword evidence="6" id="KW-1185">Reference proteome</keyword>
<dbReference type="EMBL" id="CP071696">
    <property type="protein sequence ID" value="QTX05670.1"/>
    <property type="molecule type" value="Genomic_DNA"/>
</dbReference>
<dbReference type="InterPro" id="IPR003395">
    <property type="entry name" value="RecF/RecN/SMC_N"/>
</dbReference>
<dbReference type="SUPFAM" id="SSF52540">
    <property type="entry name" value="P-loop containing nucleoside triphosphate hydrolases"/>
    <property type="match status" value="1"/>
</dbReference>
<evidence type="ECO:0000256" key="1">
    <source>
        <dbReference type="ARBA" id="ARBA00006930"/>
    </source>
</evidence>
<dbReference type="PANTHER" id="PTHR32114">
    <property type="entry name" value="ABC TRANSPORTER ABCH.3"/>
    <property type="match status" value="1"/>
</dbReference>
<evidence type="ECO:0000256" key="2">
    <source>
        <dbReference type="ARBA" id="ARBA00011322"/>
    </source>
</evidence>
<organism evidence="5 6">
    <name type="scientific">Agromyces archimandritae</name>
    <dbReference type="NCBI Taxonomy" id="2781962"/>
    <lineage>
        <taxon>Bacteria</taxon>
        <taxon>Bacillati</taxon>
        <taxon>Actinomycetota</taxon>
        <taxon>Actinomycetes</taxon>
        <taxon>Micrococcales</taxon>
        <taxon>Microbacteriaceae</taxon>
        <taxon>Agromyces</taxon>
    </lineage>
</organism>
<comment type="subunit">
    <text evidence="2">Heterodimer of SbcC and SbcD.</text>
</comment>
<dbReference type="KEGG" id="aarc:G127AT_05550"/>
<dbReference type="Gene3D" id="3.40.50.300">
    <property type="entry name" value="P-loop containing nucleotide triphosphate hydrolases"/>
    <property type="match status" value="2"/>
</dbReference>
<evidence type="ECO:0000313" key="5">
    <source>
        <dbReference type="EMBL" id="QTX05670.1"/>
    </source>
</evidence>
<proteinExistence type="inferred from homology"/>
<evidence type="ECO:0000256" key="3">
    <source>
        <dbReference type="ARBA" id="ARBA00013368"/>
    </source>
</evidence>
<evidence type="ECO:0000313" key="6">
    <source>
        <dbReference type="Proteomes" id="UP000671914"/>
    </source>
</evidence>
<name>A0A975FNH7_9MICO</name>
<dbReference type="Pfam" id="PF02463">
    <property type="entry name" value="SMC_N"/>
    <property type="match status" value="1"/>
</dbReference>
<dbReference type="Proteomes" id="UP000671914">
    <property type="component" value="Chromosome"/>
</dbReference>
<accession>A0A975FNH7</accession>
<reference evidence="5" key="1">
    <citation type="submission" date="2021-03" db="EMBL/GenBank/DDBJ databases">
        <title>Agromyces archimandritus sp. nov., isolated from the cockroach Archimandrita tessellata.</title>
        <authorList>
            <person name="Guzman J."/>
            <person name="Ortuzar M."/>
            <person name="Poehlein A."/>
            <person name="Daniel R."/>
            <person name="Trujillo M."/>
            <person name="Vilcinskas A."/>
        </authorList>
    </citation>
    <scope>NUCLEOTIDE SEQUENCE</scope>
    <source>
        <strain evidence="5">G127AT</strain>
    </source>
</reference>
<dbReference type="PANTHER" id="PTHR32114:SF2">
    <property type="entry name" value="ABC TRANSPORTER ABCH.3"/>
    <property type="match status" value="1"/>
</dbReference>
<dbReference type="RefSeq" id="WP_210900874.1">
    <property type="nucleotide sequence ID" value="NZ_CP071696.1"/>
</dbReference>
<evidence type="ECO:0000259" key="4">
    <source>
        <dbReference type="Pfam" id="PF02463"/>
    </source>
</evidence>